<comment type="caution">
    <text evidence="2">The sequence shown here is derived from an EMBL/GenBank/DDBJ whole genome shotgun (WGS) entry which is preliminary data.</text>
</comment>
<organism evidence="2 3">
    <name type="scientific">Gossypium arboreum</name>
    <name type="common">Tree cotton</name>
    <name type="synonym">Gossypium nanking</name>
    <dbReference type="NCBI Taxonomy" id="29729"/>
    <lineage>
        <taxon>Eukaryota</taxon>
        <taxon>Viridiplantae</taxon>
        <taxon>Streptophyta</taxon>
        <taxon>Embryophyta</taxon>
        <taxon>Tracheophyta</taxon>
        <taxon>Spermatophyta</taxon>
        <taxon>Magnoliopsida</taxon>
        <taxon>eudicotyledons</taxon>
        <taxon>Gunneridae</taxon>
        <taxon>Pentapetalae</taxon>
        <taxon>rosids</taxon>
        <taxon>malvids</taxon>
        <taxon>Malvales</taxon>
        <taxon>Malvaceae</taxon>
        <taxon>Malvoideae</taxon>
        <taxon>Gossypium</taxon>
    </lineage>
</organism>
<feature type="compositionally biased region" description="Acidic residues" evidence="1">
    <location>
        <begin position="103"/>
        <end position="114"/>
    </location>
</feature>
<evidence type="ECO:0000256" key="1">
    <source>
        <dbReference type="SAM" id="MobiDB-lite"/>
    </source>
</evidence>
<reference evidence="2 3" key="1">
    <citation type="submission" date="2023-03" db="EMBL/GenBank/DDBJ databases">
        <title>WGS of Gossypium arboreum.</title>
        <authorList>
            <person name="Yu D."/>
        </authorList>
    </citation>
    <scope>NUCLEOTIDE SEQUENCE [LARGE SCALE GENOMIC DNA]</scope>
    <source>
        <tissue evidence="2">Leaf</tissue>
    </source>
</reference>
<evidence type="ECO:0000313" key="2">
    <source>
        <dbReference type="EMBL" id="KAK5826734.1"/>
    </source>
</evidence>
<proteinExistence type="predicted"/>
<accession>A0ABR0PR57</accession>
<sequence length="120" mass="13199">MDKGHVLFKDIVLGNGKGTSNSRLMLEEDDRDLLDNDVQMEFADGLPSTGFSDRVQALLQNSMKSIMIKILGLKIGGLNAMLNKIYAKPELLCLFMASRDGSSDEGERDSDEEVSSQSLQ</sequence>
<keyword evidence="3" id="KW-1185">Reference proteome</keyword>
<feature type="region of interest" description="Disordered" evidence="1">
    <location>
        <begin position="100"/>
        <end position="120"/>
    </location>
</feature>
<evidence type="ECO:0000313" key="3">
    <source>
        <dbReference type="Proteomes" id="UP001358586"/>
    </source>
</evidence>
<dbReference type="EMBL" id="JARKNE010000006">
    <property type="protein sequence ID" value="KAK5826734.1"/>
    <property type="molecule type" value="Genomic_DNA"/>
</dbReference>
<name>A0ABR0PR57_GOSAR</name>
<protein>
    <submittedName>
        <fullName evidence="2">Uncharacterized protein</fullName>
    </submittedName>
</protein>
<dbReference type="Proteomes" id="UP001358586">
    <property type="component" value="Chromosome 6"/>
</dbReference>
<gene>
    <name evidence="2" type="ORF">PVK06_021662</name>
</gene>